<dbReference type="Pfam" id="PF01738">
    <property type="entry name" value="DLH"/>
    <property type="match status" value="1"/>
</dbReference>
<dbReference type="InterPro" id="IPR029058">
    <property type="entry name" value="AB_hydrolase_fold"/>
</dbReference>
<dbReference type="Gene3D" id="3.40.50.1820">
    <property type="entry name" value="alpha/beta hydrolase"/>
    <property type="match status" value="1"/>
</dbReference>
<dbReference type="InterPro" id="IPR051049">
    <property type="entry name" value="Dienelactone_hydrolase-like"/>
</dbReference>
<evidence type="ECO:0000313" key="2">
    <source>
        <dbReference type="EMBL" id="EHK55920.1"/>
    </source>
</evidence>
<proteinExistence type="predicted"/>
<reference evidence="2 3" key="1">
    <citation type="journal article" date="2012" name="J. Bacteriol.">
        <title>Draft Genome Sequence of Mesorhizobium alhagi CCNWXJ12-2T, a Novel Salt-Resistant Species Isolated from the Desert of Northwestern China.</title>
        <authorList>
            <person name="Zhou M."/>
            <person name="Chen W."/>
            <person name="Chen H."/>
            <person name="Wei G."/>
        </authorList>
    </citation>
    <scope>NUCLEOTIDE SEQUENCE [LARGE SCALE GENOMIC DNA]</scope>
    <source>
        <strain evidence="2 3">CCNWXJ12-2</strain>
    </source>
</reference>
<dbReference type="EMBL" id="AHAM01000140">
    <property type="protein sequence ID" value="EHK55920.1"/>
    <property type="molecule type" value="Genomic_DNA"/>
</dbReference>
<protein>
    <submittedName>
        <fullName evidence="2">Twin-arginine translocation pathway signal</fullName>
    </submittedName>
</protein>
<evidence type="ECO:0000313" key="3">
    <source>
        <dbReference type="Proteomes" id="UP000003250"/>
    </source>
</evidence>
<evidence type="ECO:0000259" key="1">
    <source>
        <dbReference type="Pfam" id="PF01738"/>
    </source>
</evidence>
<dbReference type="InterPro" id="IPR002925">
    <property type="entry name" value="Dienelactn_hydro"/>
</dbReference>
<organism evidence="2 3">
    <name type="scientific">Mesorhizobium alhagi CCNWXJ12-2</name>
    <dbReference type="NCBI Taxonomy" id="1107882"/>
    <lineage>
        <taxon>Bacteria</taxon>
        <taxon>Pseudomonadati</taxon>
        <taxon>Pseudomonadota</taxon>
        <taxon>Alphaproteobacteria</taxon>
        <taxon>Hyphomicrobiales</taxon>
        <taxon>Phyllobacteriaceae</taxon>
        <taxon>Allomesorhizobium</taxon>
    </lineage>
</organism>
<dbReference type="PATRIC" id="fig|1107882.3.peg.3349"/>
<keyword evidence="3" id="KW-1185">Reference proteome</keyword>
<sequence>MLRSSIPADLTEALLDRWPPGAMFLPGGRKQHRESFMTTPAITQAMIDAYDEYTHLTLDRRGFMEKLTRLAGSGAAAAVIAPMLAANSAQAAIVAEDDARLKAEDITWPGEGGDMKGYLVQPAEAGGKLGTVIVIHENRGLNAHIRDVARRMALEGFVALAPDFLSPLGGTPEDEDKAREMIGQLDAAQTVANGVATVAFLGSHEAGNGKVGAVGFCWGGGAVNDLAVNAPELDAAVAYYGRQAKPEDAAKINAPLLLHYAGQDERINAGIDAYKAALEAAGKEFTIHMYEGAQHAFNNDTSEARYNKEAADLAWGRTVAFFKEKLAA</sequence>
<dbReference type="SUPFAM" id="SSF53474">
    <property type="entry name" value="alpha/beta-Hydrolases"/>
    <property type="match status" value="1"/>
</dbReference>
<accession>H0HTE2</accession>
<gene>
    <name evidence="2" type="ORF">MAXJ12_17168</name>
</gene>
<dbReference type="Proteomes" id="UP000003250">
    <property type="component" value="Unassembled WGS sequence"/>
</dbReference>
<feature type="domain" description="Dienelactone hydrolase" evidence="1">
    <location>
        <begin position="115"/>
        <end position="324"/>
    </location>
</feature>
<name>H0HTE2_9HYPH</name>
<dbReference type="PANTHER" id="PTHR46623:SF6">
    <property type="entry name" value="ALPHA_BETA-HYDROLASES SUPERFAMILY PROTEIN"/>
    <property type="match status" value="1"/>
</dbReference>
<dbReference type="GO" id="GO:0016787">
    <property type="term" value="F:hydrolase activity"/>
    <property type="evidence" value="ECO:0007669"/>
    <property type="project" value="InterPro"/>
</dbReference>
<dbReference type="AlphaFoldDB" id="H0HTE2"/>
<dbReference type="PANTHER" id="PTHR46623">
    <property type="entry name" value="CARBOXYMETHYLENEBUTENOLIDASE-RELATED"/>
    <property type="match status" value="1"/>
</dbReference>